<feature type="domain" description="Methyltransferase type 11" evidence="2">
    <location>
        <begin position="199"/>
        <end position="294"/>
    </location>
</feature>
<evidence type="ECO:0000313" key="3">
    <source>
        <dbReference type="EMBL" id="MDC7785706.1"/>
    </source>
</evidence>
<dbReference type="Gene3D" id="3.40.50.150">
    <property type="entry name" value="Vaccinia Virus protein VP39"/>
    <property type="match status" value="1"/>
</dbReference>
<dbReference type="GO" id="GO:0008168">
    <property type="term" value="F:methyltransferase activity"/>
    <property type="evidence" value="ECO:0007669"/>
    <property type="project" value="UniProtKB-KW"/>
</dbReference>
<gene>
    <name evidence="3" type="ORF">PQJ73_08435</name>
</gene>
<name>A0ABT5J8H3_RHOTP</name>
<comment type="caution">
    <text evidence="3">The sequence shown here is derived from an EMBL/GenBank/DDBJ whole genome shotgun (WGS) entry which is preliminary data.</text>
</comment>
<dbReference type="Proteomes" id="UP001165652">
    <property type="component" value="Unassembled WGS sequence"/>
</dbReference>
<keyword evidence="4" id="KW-1185">Reference proteome</keyword>
<dbReference type="GO" id="GO:0032259">
    <property type="term" value="P:methylation"/>
    <property type="evidence" value="ECO:0007669"/>
    <property type="project" value="UniProtKB-KW"/>
</dbReference>
<dbReference type="CDD" id="cd02440">
    <property type="entry name" value="AdoMet_MTases"/>
    <property type="match status" value="1"/>
</dbReference>
<dbReference type="EMBL" id="JAQQLI010000009">
    <property type="protein sequence ID" value="MDC7785706.1"/>
    <property type="molecule type" value="Genomic_DNA"/>
</dbReference>
<reference evidence="3" key="2">
    <citation type="submission" date="2023-02" db="EMBL/GenBank/DDBJ databases">
        <authorList>
            <person name="Rayyan A."/>
            <person name="Meyer T."/>
            <person name="Kyndt J.A."/>
        </authorList>
    </citation>
    <scope>NUCLEOTIDE SEQUENCE</scope>
    <source>
        <strain evidence="3">DSM 9987</strain>
    </source>
</reference>
<keyword evidence="3" id="KW-0808">Transferase</keyword>
<organism evidence="3 4">
    <name type="scientific">Rhodoplanes tepidamans</name>
    <name type="common">Rhodoplanes cryptolactis</name>
    <dbReference type="NCBI Taxonomy" id="200616"/>
    <lineage>
        <taxon>Bacteria</taxon>
        <taxon>Pseudomonadati</taxon>
        <taxon>Pseudomonadota</taxon>
        <taxon>Alphaproteobacteria</taxon>
        <taxon>Hyphomicrobiales</taxon>
        <taxon>Nitrobacteraceae</taxon>
        <taxon>Rhodoplanes</taxon>
    </lineage>
</organism>
<evidence type="ECO:0000313" key="4">
    <source>
        <dbReference type="Proteomes" id="UP001165652"/>
    </source>
</evidence>
<dbReference type="InterPro" id="IPR013216">
    <property type="entry name" value="Methyltransf_11"/>
</dbReference>
<keyword evidence="1" id="KW-0175">Coiled coil</keyword>
<protein>
    <submittedName>
        <fullName evidence="3">Class I SAM-dependent methyltransferase</fullName>
    </submittedName>
</protein>
<evidence type="ECO:0000256" key="1">
    <source>
        <dbReference type="SAM" id="Coils"/>
    </source>
</evidence>
<dbReference type="SUPFAM" id="SSF53335">
    <property type="entry name" value="S-adenosyl-L-methionine-dependent methyltransferases"/>
    <property type="match status" value="1"/>
</dbReference>
<keyword evidence="3" id="KW-0489">Methyltransferase</keyword>
<dbReference type="PANTHER" id="PTHR43861">
    <property type="entry name" value="TRANS-ACONITATE 2-METHYLTRANSFERASE-RELATED"/>
    <property type="match status" value="1"/>
</dbReference>
<dbReference type="RefSeq" id="WP_272776551.1">
    <property type="nucleotide sequence ID" value="NZ_JAQQLI010000009.1"/>
</dbReference>
<sequence length="676" mass="73819">MAVTGRQAAETLLKVFGPCRVVHVGPGDDSLAVELRLAGCAICAVDELSIPPGHDPMSPDRPAALPPDVVVLDLLHGGDPAAVLAGIAPRLGSPRGLMLRSEGEDRRRVEAGLWKSGWRRHPGAMTVHDYARLHDIEMPELAFYERIPHDAARRWPVEALAAERGLHMDMLRESGCRADAHIVRYTLAATYIRPGDTVLDCACGLGYGTAVMGALARASRFVGVDADAGAIDYATAHYGREDVEFRIGDAAALDRMADGSIDVVVSMETLEHVPDWRAALAEFRRVLKPDGRLIASVPDRWADETGHDPNPYHFHVFDWQTLAGALNDDFIVEARYLQTAPGGVKLPAATRVLRRIELDADVEAEWVLVVASNNPFAADEAACSRYSHPAFARALSASGAAVVDFGRGYDNPYLYRLLVQMGERLTDETKLTRLAEWVATYARVGSADQGAGLCVLGYRALEARSCDAARQIVERIQAYDQAAAADRTNPHVARWRVSLAFLAGRLSELTDERGAALDWYGRASEGDWRSFSPLLATKTVAAAFFAGRLCLADGDTVAAHRWFARGIAEAQSAAQSDFRSILGDPNEPIPFGLTELAEVIDMGSQCANAVTALALWQRDPGLFWRQVDIRRFGVASWARDVEKDNQRLLASLQAANAKIVATQRELIRSRRAPEYR</sequence>
<evidence type="ECO:0000259" key="2">
    <source>
        <dbReference type="Pfam" id="PF08241"/>
    </source>
</evidence>
<accession>A0ABT5J8H3</accession>
<dbReference type="InterPro" id="IPR029063">
    <property type="entry name" value="SAM-dependent_MTases_sf"/>
</dbReference>
<proteinExistence type="predicted"/>
<dbReference type="Pfam" id="PF08241">
    <property type="entry name" value="Methyltransf_11"/>
    <property type="match status" value="1"/>
</dbReference>
<feature type="coiled-coil region" evidence="1">
    <location>
        <begin position="638"/>
        <end position="665"/>
    </location>
</feature>
<reference evidence="3" key="1">
    <citation type="journal article" date="2023" name="Microbiol Resour">
        <title>Genome Sequences of Rhodoplanes serenus and Two Thermotolerant Strains, Rhodoplanes tepidamans and 'Rhodoplanes cryptolactis,' Further Refine the Genus.</title>
        <authorList>
            <person name="Rayyan A.A."/>
            <person name="Kyndt J.A."/>
        </authorList>
    </citation>
    <scope>NUCLEOTIDE SEQUENCE</scope>
    <source>
        <strain evidence="3">DSM 9987</strain>
    </source>
</reference>